<evidence type="ECO:0000313" key="15">
    <source>
        <dbReference type="Proteomes" id="UP000271426"/>
    </source>
</evidence>
<feature type="transmembrane region" description="Helical" evidence="12">
    <location>
        <begin position="236"/>
        <end position="260"/>
    </location>
</feature>
<dbReference type="EMBL" id="CP033898">
    <property type="protein sequence ID" value="AZA10296.1"/>
    <property type="molecule type" value="Genomic_DNA"/>
</dbReference>
<evidence type="ECO:0000256" key="3">
    <source>
        <dbReference type="ARBA" id="ARBA00022448"/>
    </source>
</evidence>
<dbReference type="InterPro" id="IPR023299">
    <property type="entry name" value="ATPase_P-typ_cyto_dom_N"/>
</dbReference>
<evidence type="ECO:0000256" key="10">
    <source>
        <dbReference type="ARBA" id="ARBA00023004"/>
    </source>
</evidence>
<dbReference type="SUPFAM" id="SSF81660">
    <property type="entry name" value="Metal cation-transporting ATPase, ATP-binding domain N"/>
    <property type="match status" value="1"/>
</dbReference>
<dbReference type="Pfam" id="PF01292">
    <property type="entry name" value="Ni_hydr_CYTB"/>
    <property type="match status" value="1"/>
</dbReference>
<reference evidence="14 15" key="1">
    <citation type="submission" date="2018-11" db="EMBL/GenBank/DDBJ databases">
        <authorList>
            <person name="Kleinhagauer T."/>
            <person name="Glaeser S.P."/>
            <person name="Spergser J."/>
            <person name="Ruckert C."/>
            <person name="Kaempfer P."/>
            <person name="Busse H.-J."/>
        </authorList>
    </citation>
    <scope>NUCLEOTIDE SEQUENCE [LARGE SCALE GENOMIC DNA]</scope>
    <source>
        <strain evidence="14 15">812CH</strain>
    </source>
</reference>
<dbReference type="RefSeq" id="WP_123961127.1">
    <property type="nucleotide sequence ID" value="NZ_CP033898.1"/>
</dbReference>
<gene>
    <name evidence="14" type="primary">hyaC</name>
    <name evidence="14" type="ORF">CPPEL_11025</name>
</gene>
<evidence type="ECO:0000256" key="8">
    <source>
        <dbReference type="ARBA" id="ARBA00022982"/>
    </source>
</evidence>
<evidence type="ECO:0000259" key="13">
    <source>
        <dbReference type="Pfam" id="PF01292"/>
    </source>
</evidence>
<comment type="subcellular location">
    <subcellularLocation>
        <location evidence="1">Cell membrane</location>
        <topology evidence="1">Multi-pass membrane protein</topology>
    </subcellularLocation>
</comment>
<dbReference type="OrthoDB" id="197262at2"/>
<accession>A0A3G6IXC3</accession>
<dbReference type="GO" id="GO:0005506">
    <property type="term" value="F:iron ion binding"/>
    <property type="evidence" value="ECO:0007669"/>
    <property type="project" value="InterPro"/>
</dbReference>
<feature type="domain" description="Cytochrome b561 bacterial/Ni-hydrogenase" evidence="13">
    <location>
        <begin position="190"/>
        <end position="395"/>
    </location>
</feature>
<keyword evidence="8" id="KW-0249">Electron transport</keyword>
<dbReference type="GO" id="GO:0000166">
    <property type="term" value="F:nucleotide binding"/>
    <property type="evidence" value="ECO:0007669"/>
    <property type="project" value="InterPro"/>
</dbReference>
<dbReference type="NCBIfam" id="TIGR02125">
    <property type="entry name" value="CytB-hydogenase"/>
    <property type="match status" value="1"/>
</dbReference>
<feature type="transmembrane region" description="Helical" evidence="12">
    <location>
        <begin position="314"/>
        <end position="333"/>
    </location>
</feature>
<keyword evidence="3" id="KW-0813">Transport</keyword>
<dbReference type="InterPro" id="IPR016174">
    <property type="entry name" value="Di-haem_cyt_TM"/>
</dbReference>
<dbReference type="InterPro" id="IPR000516">
    <property type="entry name" value="Ni-dep_Hydgase_cyt-B"/>
</dbReference>
<dbReference type="Proteomes" id="UP000271426">
    <property type="component" value="Chromosome"/>
</dbReference>
<comment type="similarity">
    <text evidence="2">Belongs to the HupC/HyaC/HydC family.</text>
</comment>
<keyword evidence="4" id="KW-1003">Cell membrane</keyword>
<keyword evidence="15" id="KW-1185">Reference proteome</keyword>
<organism evidence="14 15">
    <name type="scientific">Corynebacterium pseudopelargi</name>
    <dbReference type="NCBI Taxonomy" id="2080757"/>
    <lineage>
        <taxon>Bacteria</taxon>
        <taxon>Bacillati</taxon>
        <taxon>Actinomycetota</taxon>
        <taxon>Actinomycetes</taxon>
        <taxon>Mycobacteriales</taxon>
        <taxon>Corynebacteriaceae</taxon>
        <taxon>Corynebacterium</taxon>
    </lineage>
</organism>
<protein>
    <submittedName>
        <fullName evidence="14">Putative Ni/Fe-hydrogenase 1 B-type cytochrome subunit</fullName>
    </submittedName>
</protein>
<dbReference type="Gene3D" id="3.40.1110.10">
    <property type="entry name" value="Calcium-transporting ATPase, cytoplasmic domain N"/>
    <property type="match status" value="1"/>
</dbReference>
<evidence type="ECO:0000256" key="12">
    <source>
        <dbReference type="SAM" id="Phobius"/>
    </source>
</evidence>
<dbReference type="Gene3D" id="1.20.950.20">
    <property type="entry name" value="Transmembrane di-heme cytochromes, Chain C"/>
    <property type="match status" value="1"/>
</dbReference>
<feature type="transmembrane region" description="Helical" evidence="12">
    <location>
        <begin position="357"/>
        <end position="378"/>
    </location>
</feature>
<name>A0A3G6IXC3_9CORY</name>
<evidence type="ECO:0000256" key="4">
    <source>
        <dbReference type="ARBA" id="ARBA00022475"/>
    </source>
</evidence>
<evidence type="ECO:0000256" key="6">
    <source>
        <dbReference type="ARBA" id="ARBA00022692"/>
    </source>
</evidence>
<evidence type="ECO:0000256" key="9">
    <source>
        <dbReference type="ARBA" id="ARBA00022989"/>
    </source>
</evidence>
<dbReference type="GO" id="GO:0009055">
    <property type="term" value="F:electron transfer activity"/>
    <property type="evidence" value="ECO:0007669"/>
    <property type="project" value="InterPro"/>
</dbReference>
<keyword evidence="5" id="KW-0349">Heme</keyword>
<evidence type="ECO:0000256" key="7">
    <source>
        <dbReference type="ARBA" id="ARBA00022723"/>
    </source>
</evidence>
<keyword evidence="11 12" id="KW-0472">Membrane</keyword>
<feature type="transmembrane region" description="Helical" evidence="12">
    <location>
        <begin position="199"/>
        <end position="216"/>
    </location>
</feature>
<proteinExistence type="inferred from homology"/>
<dbReference type="KEGG" id="cpso:CPPEL_11025"/>
<dbReference type="GO" id="GO:0020037">
    <property type="term" value="F:heme binding"/>
    <property type="evidence" value="ECO:0007669"/>
    <property type="project" value="TreeGrafter"/>
</dbReference>
<sequence length="412" mass="46767">MSLSVRPAAYNPQGSIDEQRVVVVADTYSCRRLTAGRLLAMALATPKQAKDPVDEALAASLKKNRPDIQRIYAQRFEAATPDRRYSLARVAGFLIDNQPQDLVVMRGDFESVLAQAEVNAEDRTPLRKQVEMMERLGYRCLAVASAKVGEQGEVGTFYMEGVIALAVESRRAAVASVARNPNAWVRVNLWSVTLRVQHWANMFLIIGLSITGYLIMAPDLLPVPSSSSDTGYMFGLVRFVHYLCGFGWLFLGATRLWLAFYARDKQLRWRSLWPLRSKKDWEGLKGTIRYYLFLDRHGPTYLAHNPLQQLSYTGIYAICLLQMYTGLALYGLYNQYNWFWRAMAYPMHWVQVPTIRFIHAIIMFVLWAFVVIHVYLAVRADSVERHGGVSSMINGGVWLRRGTKPMDAPKVG</sequence>
<keyword evidence="6 12" id="KW-0812">Transmembrane</keyword>
<evidence type="ECO:0000313" key="14">
    <source>
        <dbReference type="EMBL" id="AZA10296.1"/>
    </source>
</evidence>
<dbReference type="InterPro" id="IPR051542">
    <property type="entry name" value="Hydrogenase_cytochrome"/>
</dbReference>
<keyword evidence="9 12" id="KW-1133">Transmembrane helix</keyword>
<dbReference type="AlphaFoldDB" id="A0A3G6IXC3"/>
<dbReference type="GO" id="GO:0022904">
    <property type="term" value="P:respiratory electron transport chain"/>
    <property type="evidence" value="ECO:0007669"/>
    <property type="project" value="InterPro"/>
</dbReference>
<keyword evidence="10" id="KW-0408">Iron</keyword>
<dbReference type="PANTHER" id="PTHR30485:SF0">
    <property type="entry name" value="NI_FE-HYDROGENASE 1 B-TYPE CYTOCHROME SUBUNIT-RELATED"/>
    <property type="match status" value="1"/>
</dbReference>
<evidence type="ECO:0000256" key="5">
    <source>
        <dbReference type="ARBA" id="ARBA00022617"/>
    </source>
</evidence>
<dbReference type="GO" id="GO:0005886">
    <property type="term" value="C:plasma membrane"/>
    <property type="evidence" value="ECO:0007669"/>
    <property type="project" value="UniProtKB-SubCell"/>
</dbReference>
<dbReference type="PANTHER" id="PTHR30485">
    <property type="entry name" value="NI/FE-HYDROGENASE 1 B-TYPE CYTOCHROME SUBUNIT"/>
    <property type="match status" value="1"/>
</dbReference>
<evidence type="ECO:0000256" key="2">
    <source>
        <dbReference type="ARBA" id="ARBA00008622"/>
    </source>
</evidence>
<evidence type="ECO:0000256" key="11">
    <source>
        <dbReference type="ARBA" id="ARBA00023136"/>
    </source>
</evidence>
<dbReference type="InterPro" id="IPR011577">
    <property type="entry name" value="Cyt_b561_bac/Ni-Hgenase"/>
</dbReference>
<evidence type="ECO:0000256" key="1">
    <source>
        <dbReference type="ARBA" id="ARBA00004651"/>
    </source>
</evidence>
<keyword evidence="7" id="KW-0479">Metal-binding</keyword>
<dbReference type="PRINTS" id="PR00161">
    <property type="entry name" value="NIHGNASECYTB"/>
</dbReference>
<dbReference type="SUPFAM" id="SSF81342">
    <property type="entry name" value="Transmembrane di-heme cytochromes"/>
    <property type="match status" value="1"/>
</dbReference>